<evidence type="ECO:0000256" key="1">
    <source>
        <dbReference type="SAM" id="MobiDB-lite"/>
    </source>
</evidence>
<dbReference type="Pfam" id="PF17667">
    <property type="entry name" value="Pkinase_fungal"/>
    <property type="match status" value="1"/>
</dbReference>
<gene>
    <name evidence="3" type="ORF">OH76DRAFT_1409174</name>
</gene>
<dbReference type="OrthoDB" id="3265188at2759"/>
<sequence length="816" mass="92361">MSISSLGPVYDAPLAIDPTSSRTRGLNPDRAKGRNKQHIHDARRFTVGPMPPQAFLDCFLPQINATEDKRKLSHKYAFNSVPLRAASASDLCILLVAAIEKHTKHRGRCPGLSFVYSAVRSLHPDQDGLAKPSICCYTRDNAEIVARTDVTSRAELGYAEFFIEVGADPAHDFFTDPPHSNLESRASHEFLFQSTDESLVKMVDAKLGQHVAYAAEIFARQHRTSLFSVSMFGSRARLCRWDRAGLIVSESFDIRSRPEILCDFLWRFSQATPEGRGHDVTIGVPLPGEEGLFRDAITARVRLQLGLTGIELDKAVSEHYSPGHVVVLHVLEQGTTTDATNIRRYLVSRPVVSPLSLAGRGTKGYWALDPLNREVVFVKDTWRSRYSTEIEGEIIRRMRVEGVRNIPGVLCYGDLPERFPEEARALKAEEFQCTGTDEFVSHPWACLVNGEHNEVTKLRHHRLVLDTVGYGLQRFRGTEELLHATYDVFTAMQDAYSKDHRIHRDISLGNIILVREPGRDIRRGYLIDWEMSCPIDDTGQACKAGRAGTWPFMSHRMQMAINIHQKHTLQDDMESLLYVILYSGILWLPNDLPQFLVSKIIFEFFEYMTLVDNIPQGSMAKIANSTSRATTAKFRFSSAAFQDWLNTVVDYQSDMVRYRGERWNTPEHLDRFWSTFLQTRELERDDRVVRTIPDHTSTSSRPSIRRREVPQATADSAPTPKPSRKRPATQRDAPTPSSSRPKRVKNLVPVTTGRATEPRRAPRSKPPPTQPTRFSQRVLDRQARPKTSTAPVTESSRPSDTARRPTKGRKPPTSRK</sequence>
<dbReference type="PANTHER" id="PTHR38248:SF2">
    <property type="entry name" value="FUNK1 11"/>
    <property type="match status" value="1"/>
</dbReference>
<feature type="compositionally biased region" description="Basic residues" evidence="1">
    <location>
        <begin position="804"/>
        <end position="816"/>
    </location>
</feature>
<dbReference type="InterPro" id="IPR011009">
    <property type="entry name" value="Kinase-like_dom_sf"/>
</dbReference>
<name>A0A371CVL1_9APHY</name>
<proteinExistence type="predicted"/>
<dbReference type="SUPFAM" id="SSF56112">
    <property type="entry name" value="Protein kinase-like (PK-like)"/>
    <property type="match status" value="1"/>
</dbReference>
<keyword evidence="4" id="KW-1185">Reference proteome</keyword>
<dbReference type="InterPro" id="IPR040976">
    <property type="entry name" value="Pkinase_fungal"/>
</dbReference>
<evidence type="ECO:0000313" key="3">
    <source>
        <dbReference type="EMBL" id="RDX44317.1"/>
    </source>
</evidence>
<accession>A0A371CVL1</accession>
<dbReference type="EMBL" id="KZ857451">
    <property type="protein sequence ID" value="RDX44317.1"/>
    <property type="molecule type" value="Genomic_DNA"/>
</dbReference>
<dbReference type="Proteomes" id="UP000256964">
    <property type="component" value="Unassembled WGS sequence"/>
</dbReference>
<protein>
    <recommendedName>
        <fullName evidence="2">Fungal-type protein kinase domain-containing protein</fullName>
    </recommendedName>
</protein>
<reference evidence="3 4" key="1">
    <citation type="journal article" date="2018" name="Biotechnol. Biofuels">
        <title>Integrative visual omics of the white-rot fungus Polyporus brumalis exposes the biotechnological potential of its oxidative enzymes for delignifying raw plant biomass.</title>
        <authorList>
            <person name="Miyauchi S."/>
            <person name="Rancon A."/>
            <person name="Drula E."/>
            <person name="Hage H."/>
            <person name="Chaduli D."/>
            <person name="Favel A."/>
            <person name="Grisel S."/>
            <person name="Henrissat B."/>
            <person name="Herpoel-Gimbert I."/>
            <person name="Ruiz-Duenas F.J."/>
            <person name="Chevret D."/>
            <person name="Hainaut M."/>
            <person name="Lin J."/>
            <person name="Wang M."/>
            <person name="Pangilinan J."/>
            <person name="Lipzen A."/>
            <person name="Lesage-Meessen L."/>
            <person name="Navarro D."/>
            <person name="Riley R."/>
            <person name="Grigoriev I.V."/>
            <person name="Zhou S."/>
            <person name="Raouche S."/>
            <person name="Rosso M.N."/>
        </authorList>
    </citation>
    <scope>NUCLEOTIDE SEQUENCE [LARGE SCALE GENOMIC DNA]</scope>
    <source>
        <strain evidence="3 4">BRFM 1820</strain>
    </source>
</reference>
<evidence type="ECO:0000259" key="2">
    <source>
        <dbReference type="Pfam" id="PF17667"/>
    </source>
</evidence>
<feature type="compositionally biased region" description="Polar residues" evidence="1">
    <location>
        <begin position="785"/>
        <end position="799"/>
    </location>
</feature>
<dbReference type="AlphaFoldDB" id="A0A371CVL1"/>
<feature type="region of interest" description="Disordered" evidence="1">
    <location>
        <begin position="691"/>
        <end position="816"/>
    </location>
</feature>
<feature type="domain" description="Fungal-type protein kinase" evidence="2">
    <location>
        <begin position="206"/>
        <end position="582"/>
    </location>
</feature>
<dbReference type="Gene3D" id="1.10.510.10">
    <property type="entry name" value="Transferase(Phosphotransferase) domain 1"/>
    <property type="match status" value="1"/>
</dbReference>
<dbReference type="PANTHER" id="PTHR38248">
    <property type="entry name" value="FUNK1 6"/>
    <property type="match status" value="1"/>
</dbReference>
<organism evidence="3 4">
    <name type="scientific">Lentinus brumalis</name>
    <dbReference type="NCBI Taxonomy" id="2498619"/>
    <lineage>
        <taxon>Eukaryota</taxon>
        <taxon>Fungi</taxon>
        <taxon>Dikarya</taxon>
        <taxon>Basidiomycota</taxon>
        <taxon>Agaricomycotina</taxon>
        <taxon>Agaricomycetes</taxon>
        <taxon>Polyporales</taxon>
        <taxon>Polyporaceae</taxon>
        <taxon>Lentinus</taxon>
    </lineage>
</organism>
<evidence type="ECO:0000313" key="4">
    <source>
        <dbReference type="Proteomes" id="UP000256964"/>
    </source>
</evidence>
<feature type="compositionally biased region" description="Basic and acidic residues" evidence="1">
    <location>
        <begin position="27"/>
        <end position="37"/>
    </location>
</feature>
<feature type="region of interest" description="Disordered" evidence="1">
    <location>
        <begin position="14"/>
        <end position="37"/>
    </location>
</feature>